<feature type="domain" description="ABC transmembrane type-2" evidence="12">
    <location>
        <begin position="31"/>
        <end position="270"/>
    </location>
</feature>
<keyword evidence="5" id="KW-0762">Sugar transport</keyword>
<keyword evidence="15" id="KW-1185">Reference proteome</keyword>
<evidence type="ECO:0000256" key="8">
    <source>
        <dbReference type="ARBA" id="ARBA00022989"/>
    </source>
</evidence>
<keyword evidence="6 11" id="KW-0812">Transmembrane</keyword>
<dbReference type="Proteomes" id="UP000636458">
    <property type="component" value="Unassembled WGS sequence"/>
</dbReference>
<keyword evidence="4 11" id="KW-1003">Cell membrane</keyword>
<keyword evidence="10" id="KW-0046">Antibiotic resistance</keyword>
<organism evidence="13 15">
    <name type="scientific">Lacisediminihabitans changchengi</name>
    <dbReference type="NCBI Taxonomy" id="2787634"/>
    <lineage>
        <taxon>Bacteria</taxon>
        <taxon>Bacillati</taxon>
        <taxon>Actinomycetota</taxon>
        <taxon>Actinomycetes</taxon>
        <taxon>Micrococcales</taxon>
        <taxon>Microbacteriaceae</taxon>
        <taxon>Lacisediminihabitans</taxon>
    </lineage>
</organism>
<evidence type="ECO:0000313" key="15">
    <source>
        <dbReference type="Proteomes" id="UP000636458"/>
    </source>
</evidence>
<evidence type="ECO:0000256" key="3">
    <source>
        <dbReference type="ARBA" id="ARBA00022448"/>
    </source>
</evidence>
<feature type="transmembrane region" description="Helical" evidence="11">
    <location>
        <begin position="34"/>
        <end position="55"/>
    </location>
</feature>
<dbReference type="GO" id="GO:0015920">
    <property type="term" value="P:lipopolysaccharide transport"/>
    <property type="evidence" value="ECO:0007669"/>
    <property type="project" value="TreeGrafter"/>
</dbReference>
<evidence type="ECO:0000256" key="6">
    <source>
        <dbReference type="ARBA" id="ARBA00022692"/>
    </source>
</evidence>
<dbReference type="PRINTS" id="PR00164">
    <property type="entry name" value="ABC2TRNSPORT"/>
</dbReference>
<gene>
    <name evidence="13" type="ORF">IV501_02385</name>
    <name evidence="14" type="ORF">IV501_14770</name>
</gene>
<dbReference type="EMBL" id="JAEPES010000001">
    <property type="protein sequence ID" value="MBK4346472.1"/>
    <property type="molecule type" value="Genomic_DNA"/>
</dbReference>
<evidence type="ECO:0000256" key="11">
    <source>
        <dbReference type="RuleBase" id="RU361157"/>
    </source>
</evidence>
<keyword evidence="3 11" id="KW-0813">Transport</keyword>
<evidence type="ECO:0000256" key="4">
    <source>
        <dbReference type="ARBA" id="ARBA00022475"/>
    </source>
</evidence>
<evidence type="ECO:0000256" key="1">
    <source>
        <dbReference type="ARBA" id="ARBA00004651"/>
    </source>
</evidence>
<evidence type="ECO:0000256" key="9">
    <source>
        <dbReference type="ARBA" id="ARBA00023136"/>
    </source>
</evidence>
<dbReference type="PANTHER" id="PTHR30413:SF10">
    <property type="entry name" value="CAPSULE POLYSACCHARIDE EXPORT INNER-MEMBRANE PROTEIN CTRC"/>
    <property type="match status" value="1"/>
</dbReference>
<evidence type="ECO:0000313" key="13">
    <source>
        <dbReference type="EMBL" id="MBK4346472.1"/>
    </source>
</evidence>
<feature type="transmembrane region" description="Helical" evidence="11">
    <location>
        <begin position="248"/>
        <end position="267"/>
    </location>
</feature>
<name>A0A934VX33_9MICO</name>
<dbReference type="RefSeq" id="WP_200554802.1">
    <property type="nucleotide sequence ID" value="NZ_JAEPES010000001.1"/>
</dbReference>
<dbReference type="EMBL" id="JAEPES010000005">
    <property type="protein sequence ID" value="MBK4348900.1"/>
    <property type="molecule type" value="Genomic_DNA"/>
</dbReference>
<reference evidence="13" key="1">
    <citation type="submission" date="2021-01" db="EMBL/GenBank/DDBJ databases">
        <title>Lacisediminihabitans sp. nov. strain G11-30, isolated from Antarctic Soil.</title>
        <authorList>
            <person name="Li J."/>
        </authorList>
    </citation>
    <scope>NUCLEOTIDE SEQUENCE</scope>
    <source>
        <strain evidence="13">G11-30</strain>
    </source>
</reference>
<dbReference type="InterPro" id="IPR047817">
    <property type="entry name" value="ABC2_TM_bact-type"/>
</dbReference>
<feature type="transmembrane region" description="Helical" evidence="11">
    <location>
        <begin position="179"/>
        <end position="198"/>
    </location>
</feature>
<dbReference type="PANTHER" id="PTHR30413">
    <property type="entry name" value="INNER MEMBRANE TRANSPORT PERMEASE"/>
    <property type="match status" value="1"/>
</dbReference>
<dbReference type="Pfam" id="PF01061">
    <property type="entry name" value="ABC2_membrane"/>
    <property type="match status" value="1"/>
</dbReference>
<dbReference type="AlphaFoldDB" id="A0A934VX33"/>
<evidence type="ECO:0000313" key="14">
    <source>
        <dbReference type="EMBL" id="MBK4348900.1"/>
    </source>
</evidence>
<sequence length="278" mass="31117">MKYLNEVWGSRELLFNLTSREVRGKYKRTVFGQLWSLVNPLALMLIYTFVFGFIFKSNPPPGSPSGLDVFPLWLLCGLLPWTFFSSVVSTSAGSLVANSGLIQKVSFSRIVLPLSTVGASAYNWAFEMVVLLIAITIAGGFVLPWLPLVIVAMALLAVFAAGIGLLFSIMTVYFRDTEYLLGIVLQFWIYLTPIIYPISLVTNESAKHDGLLGTPITILGLYELNPMVHFTAIFRELIYDNRWPDTNEWLICVLWSLAAIGFGMLVFRKNERNLAEAL</sequence>
<protein>
    <recommendedName>
        <fullName evidence="11">Transport permease protein</fullName>
    </recommendedName>
</protein>
<evidence type="ECO:0000256" key="7">
    <source>
        <dbReference type="ARBA" id="ARBA00022903"/>
    </source>
</evidence>
<dbReference type="GO" id="GO:0140359">
    <property type="term" value="F:ABC-type transporter activity"/>
    <property type="evidence" value="ECO:0007669"/>
    <property type="project" value="InterPro"/>
</dbReference>
<dbReference type="PROSITE" id="PS51012">
    <property type="entry name" value="ABC_TM2"/>
    <property type="match status" value="1"/>
</dbReference>
<dbReference type="InterPro" id="IPR013525">
    <property type="entry name" value="ABC2_TM"/>
</dbReference>
<feature type="transmembrane region" description="Helical" evidence="11">
    <location>
        <begin position="70"/>
        <end position="98"/>
    </location>
</feature>
<comment type="subcellular location">
    <subcellularLocation>
        <location evidence="1 11">Cell membrane</location>
        <topology evidence="1 11">Multi-pass membrane protein</topology>
    </subcellularLocation>
</comment>
<dbReference type="GO" id="GO:0043190">
    <property type="term" value="C:ATP-binding cassette (ABC) transporter complex"/>
    <property type="evidence" value="ECO:0007669"/>
    <property type="project" value="InterPro"/>
</dbReference>
<evidence type="ECO:0000256" key="5">
    <source>
        <dbReference type="ARBA" id="ARBA00022597"/>
    </source>
</evidence>
<proteinExistence type="inferred from homology"/>
<keyword evidence="8 11" id="KW-1133">Transmembrane helix</keyword>
<dbReference type="GO" id="GO:0046677">
    <property type="term" value="P:response to antibiotic"/>
    <property type="evidence" value="ECO:0007669"/>
    <property type="project" value="UniProtKB-KW"/>
</dbReference>
<keyword evidence="9 11" id="KW-0472">Membrane</keyword>
<evidence type="ECO:0000256" key="2">
    <source>
        <dbReference type="ARBA" id="ARBA00007783"/>
    </source>
</evidence>
<accession>A0A934VX33</accession>
<keyword evidence="7" id="KW-0972">Capsule biogenesis/degradation</keyword>
<evidence type="ECO:0000256" key="10">
    <source>
        <dbReference type="ARBA" id="ARBA00023251"/>
    </source>
</evidence>
<feature type="transmembrane region" description="Helical" evidence="11">
    <location>
        <begin position="145"/>
        <end position="167"/>
    </location>
</feature>
<comment type="similarity">
    <text evidence="2 11">Belongs to the ABC-2 integral membrane protein family.</text>
</comment>
<comment type="caution">
    <text evidence="13">The sequence shown here is derived from an EMBL/GenBank/DDBJ whole genome shotgun (WGS) entry which is preliminary data.</text>
</comment>
<dbReference type="InterPro" id="IPR000412">
    <property type="entry name" value="ABC_2_transport"/>
</dbReference>
<feature type="transmembrane region" description="Helical" evidence="11">
    <location>
        <begin position="110"/>
        <end position="139"/>
    </location>
</feature>
<evidence type="ECO:0000259" key="12">
    <source>
        <dbReference type="PROSITE" id="PS51012"/>
    </source>
</evidence>